<sequence>MFSIHYWFYALVVYFSAKQIRAMDIHTTLDFLLVSIFRRQIPIKVGENDEFGLPPSRLKWNGTIIFLYEFLVVGCMGCDGSRLQNNGSLTEMLVAFEYYNS</sequence>
<keyword evidence="2" id="KW-1185">Reference proteome</keyword>
<dbReference type="AlphaFoldDB" id="A0AA38II67"/>
<dbReference type="EMBL" id="JALNTZ010000004">
    <property type="protein sequence ID" value="KAJ3654566.1"/>
    <property type="molecule type" value="Genomic_DNA"/>
</dbReference>
<protein>
    <submittedName>
        <fullName evidence="1">Uncharacterized protein</fullName>
    </submittedName>
</protein>
<accession>A0AA38II67</accession>
<name>A0AA38II67_9CUCU</name>
<evidence type="ECO:0000313" key="1">
    <source>
        <dbReference type="EMBL" id="KAJ3654566.1"/>
    </source>
</evidence>
<comment type="caution">
    <text evidence="1">The sequence shown here is derived from an EMBL/GenBank/DDBJ whole genome shotgun (WGS) entry which is preliminary data.</text>
</comment>
<reference evidence="1" key="1">
    <citation type="journal article" date="2023" name="G3 (Bethesda)">
        <title>Whole genome assemblies of Zophobas morio and Tenebrio molitor.</title>
        <authorList>
            <person name="Kaur S."/>
            <person name="Stinson S.A."/>
            <person name="diCenzo G.C."/>
        </authorList>
    </citation>
    <scope>NUCLEOTIDE SEQUENCE</scope>
    <source>
        <strain evidence="1">QUZm001</strain>
    </source>
</reference>
<organism evidence="1 2">
    <name type="scientific">Zophobas morio</name>
    <dbReference type="NCBI Taxonomy" id="2755281"/>
    <lineage>
        <taxon>Eukaryota</taxon>
        <taxon>Metazoa</taxon>
        <taxon>Ecdysozoa</taxon>
        <taxon>Arthropoda</taxon>
        <taxon>Hexapoda</taxon>
        <taxon>Insecta</taxon>
        <taxon>Pterygota</taxon>
        <taxon>Neoptera</taxon>
        <taxon>Endopterygota</taxon>
        <taxon>Coleoptera</taxon>
        <taxon>Polyphaga</taxon>
        <taxon>Cucujiformia</taxon>
        <taxon>Tenebrionidae</taxon>
        <taxon>Zophobas</taxon>
    </lineage>
</organism>
<dbReference type="Proteomes" id="UP001168821">
    <property type="component" value="Unassembled WGS sequence"/>
</dbReference>
<proteinExistence type="predicted"/>
<evidence type="ECO:0000313" key="2">
    <source>
        <dbReference type="Proteomes" id="UP001168821"/>
    </source>
</evidence>
<gene>
    <name evidence="1" type="ORF">Zmor_013744</name>
</gene>